<dbReference type="GO" id="GO:0030414">
    <property type="term" value="F:peptidase inhibitor activity"/>
    <property type="evidence" value="ECO:0007669"/>
    <property type="project" value="UniProtKB-KW"/>
</dbReference>
<dbReference type="Pfam" id="PF01826">
    <property type="entry name" value="TIL"/>
    <property type="match status" value="2"/>
</dbReference>
<keyword evidence="5" id="KW-1185">Reference proteome</keyword>
<dbReference type="EMBL" id="VTPC01089302">
    <property type="protein sequence ID" value="KAF2885857.1"/>
    <property type="molecule type" value="Genomic_DNA"/>
</dbReference>
<proteinExistence type="predicted"/>
<reference evidence="4" key="1">
    <citation type="submission" date="2019-08" db="EMBL/GenBank/DDBJ databases">
        <title>The genome of the North American firefly Photinus pyralis.</title>
        <authorList>
            <consortium name="Photinus pyralis genome working group"/>
            <person name="Fallon T.R."/>
            <person name="Sander Lower S.E."/>
            <person name="Weng J.-K."/>
        </authorList>
    </citation>
    <scope>NUCLEOTIDE SEQUENCE</scope>
    <source>
        <strain evidence="4">TRF0915ILg1</strain>
        <tissue evidence="4">Whole body</tissue>
    </source>
</reference>
<dbReference type="OrthoDB" id="6236007at2759"/>
<evidence type="ECO:0000259" key="3">
    <source>
        <dbReference type="Pfam" id="PF01826"/>
    </source>
</evidence>
<keyword evidence="1" id="KW-0646">Protease inhibitor</keyword>
<feature type="non-terminal residue" evidence="4">
    <location>
        <position position="211"/>
    </location>
</feature>
<evidence type="ECO:0000313" key="4">
    <source>
        <dbReference type="EMBL" id="KAF2885857.1"/>
    </source>
</evidence>
<name>A0A8K0CIF2_IGNLU</name>
<dbReference type="PANTHER" id="PTHR23259:SF70">
    <property type="entry name" value="ACCESSORY GLAND PROTEIN ACP62F-RELATED"/>
    <property type="match status" value="1"/>
</dbReference>
<dbReference type="InterPro" id="IPR051368">
    <property type="entry name" value="SerProtInhib-TIL_Domain"/>
</dbReference>
<evidence type="ECO:0000256" key="1">
    <source>
        <dbReference type="ARBA" id="ARBA00022690"/>
    </source>
</evidence>
<feature type="domain" description="TIL" evidence="3">
    <location>
        <begin position="81"/>
        <end position="124"/>
    </location>
</feature>
<organism evidence="4 5">
    <name type="scientific">Ignelater luminosus</name>
    <name type="common">Cucubano</name>
    <name type="synonym">Pyrophorus luminosus</name>
    <dbReference type="NCBI Taxonomy" id="2038154"/>
    <lineage>
        <taxon>Eukaryota</taxon>
        <taxon>Metazoa</taxon>
        <taxon>Ecdysozoa</taxon>
        <taxon>Arthropoda</taxon>
        <taxon>Hexapoda</taxon>
        <taxon>Insecta</taxon>
        <taxon>Pterygota</taxon>
        <taxon>Neoptera</taxon>
        <taxon>Endopterygota</taxon>
        <taxon>Coleoptera</taxon>
        <taxon>Polyphaga</taxon>
        <taxon>Elateriformia</taxon>
        <taxon>Elateroidea</taxon>
        <taxon>Elateridae</taxon>
        <taxon>Agrypninae</taxon>
        <taxon>Pyrophorini</taxon>
        <taxon>Ignelater</taxon>
    </lineage>
</organism>
<comment type="caution">
    <text evidence="4">The sequence shown here is derived from an EMBL/GenBank/DDBJ whole genome shotgun (WGS) entry which is preliminary data.</text>
</comment>
<keyword evidence="2" id="KW-1015">Disulfide bond</keyword>
<feature type="domain" description="TIL" evidence="3">
    <location>
        <begin position="2"/>
        <end position="58"/>
    </location>
</feature>
<dbReference type="InterPro" id="IPR036084">
    <property type="entry name" value="Ser_inhib-like_sf"/>
</dbReference>
<evidence type="ECO:0000256" key="2">
    <source>
        <dbReference type="ARBA" id="ARBA00023157"/>
    </source>
</evidence>
<dbReference type="InterPro" id="IPR002919">
    <property type="entry name" value="TIL_dom"/>
</dbReference>
<sequence>WCDSGEVYNEFYMPPCEPSCKYPDKTNVLCAIQGAPGCQCIKGLLRSSSGKCVTPAACAYDNNVSPPGRCRIGEVFTTDYQPYCELSCKYPHPRLCSYVGSPGCQCAKGLLRNSNGFCVDPAACHYDNYYPFYPYYPDNGGGYYPTNICGLNEDFTTNYMPDCEPTCTRRNHQACFYISKQSGCTCKKGYYRGFDGTCTDRCPVIIGRGHK</sequence>
<protein>
    <recommendedName>
        <fullName evidence="3">TIL domain-containing protein</fullName>
    </recommendedName>
</protein>
<dbReference type="AlphaFoldDB" id="A0A8K0CIF2"/>
<dbReference type="PANTHER" id="PTHR23259">
    <property type="entry name" value="RIDDLE"/>
    <property type="match status" value="1"/>
</dbReference>
<dbReference type="CDD" id="cd19941">
    <property type="entry name" value="TIL"/>
    <property type="match status" value="2"/>
</dbReference>
<gene>
    <name evidence="4" type="ORF">ILUMI_20316</name>
</gene>
<dbReference type="Gene3D" id="2.10.25.10">
    <property type="entry name" value="Laminin"/>
    <property type="match status" value="3"/>
</dbReference>
<accession>A0A8K0CIF2</accession>
<dbReference type="SUPFAM" id="SSF57567">
    <property type="entry name" value="Serine protease inhibitors"/>
    <property type="match status" value="3"/>
</dbReference>
<dbReference type="Proteomes" id="UP000801492">
    <property type="component" value="Unassembled WGS sequence"/>
</dbReference>
<evidence type="ECO:0000313" key="5">
    <source>
        <dbReference type="Proteomes" id="UP000801492"/>
    </source>
</evidence>